<accession>A0ABX3JPX3</accession>
<protein>
    <submittedName>
        <fullName evidence="1">Uncharacterized protein</fullName>
    </submittedName>
</protein>
<dbReference type="EMBL" id="MRVI01000002">
    <property type="protein sequence ID" value="OOC58470.1"/>
    <property type="molecule type" value="Genomic_DNA"/>
</dbReference>
<evidence type="ECO:0000313" key="2">
    <source>
        <dbReference type="Proteomes" id="UP000189059"/>
    </source>
</evidence>
<organism evidence="1 2">
    <name type="scientific">Paenibacillus ihbetae</name>
    <dbReference type="NCBI Taxonomy" id="1870820"/>
    <lineage>
        <taxon>Bacteria</taxon>
        <taxon>Bacillati</taxon>
        <taxon>Bacillota</taxon>
        <taxon>Bacilli</taxon>
        <taxon>Bacillales</taxon>
        <taxon>Paenibacillaceae</taxon>
        <taxon>Paenibacillus</taxon>
    </lineage>
</organism>
<reference evidence="1 2" key="1">
    <citation type="submission" date="2016-12" db="EMBL/GenBank/DDBJ databases">
        <title>Genome sequencing and description of Paenibacillus sp. nov. from high altitude lake in the Indian Trans- Himalayas.</title>
        <authorList>
            <person name="Kiran S."/>
            <person name="Swarnkar M.K."/>
            <person name="Rana A."/>
            <person name="Tewari R."/>
            <person name="Gulati A."/>
        </authorList>
    </citation>
    <scope>NUCLEOTIDE SEQUENCE [LARGE SCALE GENOMIC DNA]</scope>
    <source>
        <strain evidence="1 2">IHBB 9951</strain>
    </source>
</reference>
<dbReference type="RefSeq" id="WP_223260620.1">
    <property type="nucleotide sequence ID" value="NZ_MRVI01000002.1"/>
</dbReference>
<comment type="caution">
    <text evidence="1">The sequence shown here is derived from an EMBL/GenBank/DDBJ whole genome shotgun (WGS) entry which is preliminary data.</text>
</comment>
<dbReference type="Proteomes" id="UP000189059">
    <property type="component" value="Unassembled WGS sequence"/>
</dbReference>
<sequence length="61" mass="6676">MVETIDLIGSSSIGGLLSQEQMQAWEDKGESGQLLNMLIDMARDPSILGISSHLLYIGKRK</sequence>
<proteinExistence type="predicted"/>
<keyword evidence="2" id="KW-1185">Reference proteome</keyword>
<evidence type="ECO:0000313" key="1">
    <source>
        <dbReference type="EMBL" id="OOC58470.1"/>
    </source>
</evidence>
<name>A0ABX3JPX3_9BACL</name>
<gene>
    <name evidence="1" type="ORF">BBD40_22435</name>
</gene>